<evidence type="ECO:0008006" key="3">
    <source>
        <dbReference type="Google" id="ProtNLM"/>
    </source>
</evidence>
<dbReference type="AlphaFoldDB" id="A0AAD6X562"/>
<organism evidence="1 2">
    <name type="scientific">Mycena alexandri</name>
    <dbReference type="NCBI Taxonomy" id="1745969"/>
    <lineage>
        <taxon>Eukaryota</taxon>
        <taxon>Fungi</taxon>
        <taxon>Dikarya</taxon>
        <taxon>Basidiomycota</taxon>
        <taxon>Agaricomycotina</taxon>
        <taxon>Agaricomycetes</taxon>
        <taxon>Agaricomycetidae</taxon>
        <taxon>Agaricales</taxon>
        <taxon>Marasmiineae</taxon>
        <taxon>Mycenaceae</taxon>
        <taxon>Mycena</taxon>
    </lineage>
</organism>
<proteinExistence type="predicted"/>
<sequence length="212" mass="25074">MPRSSNRRSRAAPALRSYSLLTQPALRLHVPRLQALRYIGRRPTPQEQIELHLANPGLYARDGRYGDVYCCAEVDEATLQRFRRHQISRAQFLHALRVKWGVTTNLRRRRRQYRRCERTGLIHLWFFAFRTRNRYRLERLSHLDFDCVAPADRSPCSSCGTNHCEYWKFADVGCSFLKLITQFRAFVTAIGEPGVRMRRLTDYRTAFPKRRS</sequence>
<reference evidence="1" key="1">
    <citation type="submission" date="2023-03" db="EMBL/GenBank/DDBJ databases">
        <title>Massive genome expansion in bonnet fungi (Mycena s.s.) driven by repeated elements and novel gene families across ecological guilds.</title>
        <authorList>
            <consortium name="Lawrence Berkeley National Laboratory"/>
            <person name="Harder C.B."/>
            <person name="Miyauchi S."/>
            <person name="Viragh M."/>
            <person name="Kuo A."/>
            <person name="Thoen E."/>
            <person name="Andreopoulos B."/>
            <person name="Lu D."/>
            <person name="Skrede I."/>
            <person name="Drula E."/>
            <person name="Henrissat B."/>
            <person name="Morin E."/>
            <person name="Kohler A."/>
            <person name="Barry K."/>
            <person name="LaButti K."/>
            <person name="Morin E."/>
            <person name="Salamov A."/>
            <person name="Lipzen A."/>
            <person name="Mereny Z."/>
            <person name="Hegedus B."/>
            <person name="Baldrian P."/>
            <person name="Stursova M."/>
            <person name="Weitz H."/>
            <person name="Taylor A."/>
            <person name="Grigoriev I.V."/>
            <person name="Nagy L.G."/>
            <person name="Martin F."/>
            <person name="Kauserud H."/>
        </authorList>
    </citation>
    <scope>NUCLEOTIDE SEQUENCE</scope>
    <source>
        <strain evidence="1">CBHHK200</strain>
    </source>
</reference>
<evidence type="ECO:0000313" key="1">
    <source>
        <dbReference type="EMBL" id="KAJ7035900.1"/>
    </source>
</evidence>
<comment type="caution">
    <text evidence="1">The sequence shown here is derived from an EMBL/GenBank/DDBJ whole genome shotgun (WGS) entry which is preliminary data.</text>
</comment>
<evidence type="ECO:0000313" key="2">
    <source>
        <dbReference type="Proteomes" id="UP001218188"/>
    </source>
</evidence>
<gene>
    <name evidence="1" type="ORF">C8F04DRAFT_1258534</name>
</gene>
<accession>A0AAD6X562</accession>
<dbReference type="Proteomes" id="UP001218188">
    <property type="component" value="Unassembled WGS sequence"/>
</dbReference>
<dbReference type="EMBL" id="JARJCM010000047">
    <property type="protein sequence ID" value="KAJ7035900.1"/>
    <property type="molecule type" value="Genomic_DNA"/>
</dbReference>
<protein>
    <recommendedName>
        <fullName evidence="3">Transposase</fullName>
    </recommendedName>
</protein>
<keyword evidence="2" id="KW-1185">Reference proteome</keyword>
<name>A0AAD6X562_9AGAR</name>